<proteinExistence type="predicted"/>
<sequence>MVKTGCSFFSGITCCYGVKVWESHASARMSRLDRSDTTYEQKTDVKQCLRCVSEVTGGPITPSQSSKSPIPLQPFKFQTPKRSTTHL</sequence>
<dbReference type="EMBL" id="ODYU01006904">
    <property type="protein sequence ID" value="SOQ49173.1"/>
    <property type="molecule type" value="Genomic_DNA"/>
</dbReference>
<organism evidence="2">
    <name type="scientific">Spodoptera frugiperda</name>
    <name type="common">Fall armyworm</name>
    <dbReference type="NCBI Taxonomy" id="7108"/>
    <lineage>
        <taxon>Eukaryota</taxon>
        <taxon>Metazoa</taxon>
        <taxon>Ecdysozoa</taxon>
        <taxon>Arthropoda</taxon>
        <taxon>Hexapoda</taxon>
        <taxon>Insecta</taxon>
        <taxon>Pterygota</taxon>
        <taxon>Neoptera</taxon>
        <taxon>Endopterygota</taxon>
        <taxon>Lepidoptera</taxon>
        <taxon>Glossata</taxon>
        <taxon>Ditrysia</taxon>
        <taxon>Noctuoidea</taxon>
        <taxon>Noctuidae</taxon>
        <taxon>Amphipyrinae</taxon>
        <taxon>Spodoptera</taxon>
    </lineage>
</organism>
<accession>A0A2H1W817</accession>
<evidence type="ECO:0000256" key="1">
    <source>
        <dbReference type="SAM" id="MobiDB-lite"/>
    </source>
</evidence>
<evidence type="ECO:0000313" key="2">
    <source>
        <dbReference type="EMBL" id="SOQ49173.1"/>
    </source>
</evidence>
<reference evidence="2" key="1">
    <citation type="submission" date="2016-07" db="EMBL/GenBank/DDBJ databases">
        <authorList>
            <person name="Bretaudeau A."/>
        </authorList>
    </citation>
    <scope>NUCLEOTIDE SEQUENCE</scope>
    <source>
        <strain evidence="2">Rice</strain>
        <tissue evidence="2">Whole body</tissue>
    </source>
</reference>
<name>A0A2H1W817_SPOFR</name>
<gene>
    <name evidence="2" type="ORF">SFRICE_019721</name>
</gene>
<feature type="region of interest" description="Disordered" evidence="1">
    <location>
        <begin position="57"/>
        <end position="87"/>
    </location>
</feature>
<protein>
    <submittedName>
        <fullName evidence="2">SFRICE_019721</fullName>
    </submittedName>
</protein>
<dbReference type="AlphaFoldDB" id="A0A2H1W817"/>